<dbReference type="InterPro" id="IPR017455">
    <property type="entry name" value="Znf_FYVE-rel"/>
</dbReference>
<sequence>MLHNQKVALCIYNKKEQEEATDSLPDVQEPLKVDNCIASLSPPSTRSNPKGYQGCSNRQGNIPVVALIHQGLPQRMPRHQTTTQAPLYVLPQQSLADSMASLNISTQGAYAAAALPQGSYPIPAPAQASVSYSPTDPSYEPYFSGAPTVPQNHLHQQSAPSQSPSYGSAGFPDVPPFPQAGYDPLPSSVMGSYSSNSSTTYEPPPPLIGSYDTSNQHVPASKPGYGSQVPGVGTGYSSSSSGAGVYGGSQQGMQGYDYPSSGQLGPYDQGGGMYGTPAQGREYDRPAYSPAPAYDTTYYDKPAAYDRVPAKNAYDFDDVGLGEVYAYDGGNVEPYGARGTGTGGSWAGLDNYGSGFSPYGSSGTSKLPKAVPKVETEDKNSGVQKYRVKMLSDASSSTPQNVLCQIGLDGVRMISPTTNKTVRIYPLETITRWEVNEPSVFTFWAKSAVDPEARRIRLQSGSYTTNAILDTLTAACVQFSEMVGKVDSSKAATDADKSTDQNADKKKPAFVNWASLRNRQLAPEEKQHWVPDEAVTKCSACSSDFGPFLRRHHCRNCGDVFCDKCTHGRIALTSEEDAPVVRVCDRCLAEVTHRLTNAKETSGRAVTAPRTHEDLAKKLQEELERNSSKKPTTTSSGTGAPRGAPPVGWTHLVLEGIAPEEARGLAQMVQASACGRWHAPLVQFTFRSRCQVLVLKLLSVGFASIHSS</sequence>
<feature type="compositionally biased region" description="Low complexity" evidence="5">
    <location>
        <begin position="629"/>
        <end position="639"/>
    </location>
</feature>
<evidence type="ECO:0000259" key="6">
    <source>
        <dbReference type="PROSITE" id="PS50178"/>
    </source>
</evidence>
<dbReference type="GO" id="GO:0043130">
    <property type="term" value="F:ubiquitin binding"/>
    <property type="evidence" value="ECO:0007669"/>
    <property type="project" value="InterPro"/>
</dbReference>
<organism evidence="7 8">
    <name type="scientific">Adiantum capillus-veneris</name>
    <name type="common">Maidenhair fern</name>
    <dbReference type="NCBI Taxonomy" id="13818"/>
    <lineage>
        <taxon>Eukaryota</taxon>
        <taxon>Viridiplantae</taxon>
        <taxon>Streptophyta</taxon>
        <taxon>Embryophyta</taxon>
        <taxon>Tracheophyta</taxon>
        <taxon>Polypodiopsida</taxon>
        <taxon>Polypodiidae</taxon>
        <taxon>Polypodiales</taxon>
        <taxon>Pteridineae</taxon>
        <taxon>Pteridaceae</taxon>
        <taxon>Vittarioideae</taxon>
        <taxon>Adiantum</taxon>
    </lineage>
</organism>
<feature type="compositionally biased region" description="Polar residues" evidence="5">
    <location>
        <begin position="149"/>
        <end position="166"/>
    </location>
</feature>
<evidence type="ECO:0000256" key="3">
    <source>
        <dbReference type="ARBA" id="ARBA00022833"/>
    </source>
</evidence>
<comment type="caution">
    <text evidence="7">The sequence shown here is derived from an EMBL/GenBank/DDBJ whole genome shotgun (WGS) entry which is preliminary data.</text>
</comment>
<keyword evidence="1" id="KW-0479">Metal-binding</keyword>
<reference evidence="7" key="1">
    <citation type="submission" date="2021-01" db="EMBL/GenBank/DDBJ databases">
        <title>Adiantum capillus-veneris genome.</title>
        <authorList>
            <person name="Fang Y."/>
            <person name="Liao Q."/>
        </authorList>
    </citation>
    <scope>NUCLEOTIDE SEQUENCE</scope>
    <source>
        <strain evidence="7">H3</strain>
        <tissue evidence="7">Leaf</tissue>
    </source>
</reference>
<feature type="domain" description="FYVE-type" evidence="6">
    <location>
        <begin position="532"/>
        <end position="592"/>
    </location>
</feature>
<feature type="compositionally biased region" description="Low complexity" evidence="5">
    <location>
        <begin position="186"/>
        <end position="201"/>
    </location>
</feature>
<dbReference type="OrthoDB" id="660555at2759"/>
<dbReference type="PANTHER" id="PTHR46977">
    <property type="entry name" value="PROTEIN FREE1"/>
    <property type="match status" value="1"/>
</dbReference>
<dbReference type="PANTHER" id="PTHR46977:SF1">
    <property type="entry name" value="PROTEIN FREE1"/>
    <property type="match status" value="1"/>
</dbReference>
<evidence type="ECO:0000313" key="8">
    <source>
        <dbReference type="Proteomes" id="UP000886520"/>
    </source>
</evidence>
<keyword evidence="3" id="KW-0862">Zinc</keyword>
<dbReference type="GO" id="GO:0070676">
    <property type="term" value="P:intralumenal vesicle formation"/>
    <property type="evidence" value="ECO:0007669"/>
    <property type="project" value="TreeGrafter"/>
</dbReference>
<evidence type="ECO:0000256" key="5">
    <source>
        <dbReference type="SAM" id="MobiDB-lite"/>
    </source>
</evidence>
<evidence type="ECO:0000256" key="2">
    <source>
        <dbReference type="ARBA" id="ARBA00022771"/>
    </source>
</evidence>
<accession>A0A9D4UJX7</accession>
<dbReference type="Proteomes" id="UP000886520">
    <property type="component" value="Chromosome 15"/>
</dbReference>
<feature type="region of interest" description="Disordered" evidence="5">
    <location>
        <begin position="621"/>
        <end position="647"/>
    </location>
</feature>
<name>A0A9D4UJX7_ADICA</name>
<keyword evidence="2 4" id="KW-0863">Zinc-finger</keyword>
<dbReference type="Gene3D" id="3.30.40.10">
    <property type="entry name" value="Zinc/RING finger domain, C3HC4 (zinc finger)"/>
    <property type="match status" value="1"/>
</dbReference>
<evidence type="ECO:0000256" key="4">
    <source>
        <dbReference type="PROSITE-ProRule" id="PRU00091"/>
    </source>
</evidence>
<dbReference type="GO" id="GO:0031902">
    <property type="term" value="C:late endosome membrane"/>
    <property type="evidence" value="ECO:0007669"/>
    <property type="project" value="TreeGrafter"/>
</dbReference>
<proteinExistence type="predicted"/>
<dbReference type="PROSITE" id="PS50178">
    <property type="entry name" value="ZF_FYVE"/>
    <property type="match status" value="1"/>
</dbReference>
<dbReference type="GO" id="GO:0008270">
    <property type="term" value="F:zinc ion binding"/>
    <property type="evidence" value="ECO:0007669"/>
    <property type="project" value="UniProtKB-KW"/>
</dbReference>
<dbReference type="InterPro" id="IPR045893">
    <property type="entry name" value="FREE1"/>
</dbReference>
<feature type="region of interest" description="Disordered" evidence="5">
    <location>
        <begin position="139"/>
        <end position="209"/>
    </location>
</feature>
<dbReference type="InterPro" id="IPR000306">
    <property type="entry name" value="Znf_FYVE"/>
</dbReference>
<dbReference type="InterPro" id="IPR011011">
    <property type="entry name" value="Znf_FYVE_PHD"/>
</dbReference>
<keyword evidence="8" id="KW-1185">Reference proteome</keyword>
<dbReference type="GO" id="GO:0036258">
    <property type="term" value="P:multivesicular body assembly"/>
    <property type="evidence" value="ECO:0007669"/>
    <property type="project" value="InterPro"/>
</dbReference>
<protein>
    <recommendedName>
        <fullName evidence="6">FYVE-type domain-containing protein</fullName>
    </recommendedName>
</protein>
<dbReference type="FunFam" id="3.30.40.10:FF:000312">
    <property type="entry name" value="Zinc finger, FYVE-type, endofin"/>
    <property type="match status" value="1"/>
</dbReference>
<gene>
    <name evidence="7" type="ORF">GOP47_0015516</name>
</gene>
<evidence type="ECO:0000256" key="1">
    <source>
        <dbReference type="ARBA" id="ARBA00022723"/>
    </source>
</evidence>
<dbReference type="EMBL" id="JABFUD020000015">
    <property type="protein sequence ID" value="KAI5069215.1"/>
    <property type="molecule type" value="Genomic_DNA"/>
</dbReference>
<dbReference type="AlphaFoldDB" id="A0A9D4UJX7"/>
<dbReference type="SUPFAM" id="SSF57903">
    <property type="entry name" value="FYVE/PHD zinc finger"/>
    <property type="match status" value="1"/>
</dbReference>
<dbReference type="Pfam" id="PF01363">
    <property type="entry name" value="FYVE"/>
    <property type="match status" value="1"/>
</dbReference>
<evidence type="ECO:0000313" key="7">
    <source>
        <dbReference type="EMBL" id="KAI5069215.1"/>
    </source>
</evidence>
<dbReference type="GO" id="GO:0000813">
    <property type="term" value="C:ESCRT I complex"/>
    <property type="evidence" value="ECO:0007669"/>
    <property type="project" value="TreeGrafter"/>
</dbReference>
<dbReference type="InterPro" id="IPR013083">
    <property type="entry name" value="Znf_RING/FYVE/PHD"/>
</dbReference>
<dbReference type="SMART" id="SM00064">
    <property type="entry name" value="FYVE"/>
    <property type="match status" value="1"/>
</dbReference>